<name>A0ABT0HPL1_9BACT</name>
<dbReference type="InterPro" id="IPR000421">
    <property type="entry name" value="FA58C"/>
</dbReference>
<dbReference type="Proteomes" id="UP001202180">
    <property type="component" value="Unassembled WGS sequence"/>
</dbReference>
<dbReference type="EMBL" id="JALPRF010000003">
    <property type="protein sequence ID" value="MCK8493792.1"/>
    <property type="molecule type" value="Genomic_DNA"/>
</dbReference>
<evidence type="ECO:0000313" key="3">
    <source>
        <dbReference type="Proteomes" id="UP001202180"/>
    </source>
</evidence>
<protein>
    <submittedName>
        <fullName evidence="2">Discoidin domain-containing protein</fullName>
    </submittedName>
</protein>
<organism evidence="2 3">
    <name type="scientific">Spirosoma liriopis</name>
    <dbReference type="NCBI Taxonomy" id="2937440"/>
    <lineage>
        <taxon>Bacteria</taxon>
        <taxon>Pseudomonadati</taxon>
        <taxon>Bacteroidota</taxon>
        <taxon>Cytophagia</taxon>
        <taxon>Cytophagales</taxon>
        <taxon>Cytophagaceae</taxon>
        <taxon>Spirosoma</taxon>
    </lineage>
</organism>
<dbReference type="PROSITE" id="PS50022">
    <property type="entry name" value="FA58C_3"/>
    <property type="match status" value="1"/>
</dbReference>
<evidence type="ECO:0000313" key="2">
    <source>
        <dbReference type="EMBL" id="MCK8493792.1"/>
    </source>
</evidence>
<reference evidence="2 3" key="1">
    <citation type="submission" date="2022-04" db="EMBL/GenBank/DDBJ databases">
        <title>Spirosoma sp. strain RP8 genome sequencing and assembly.</title>
        <authorList>
            <person name="Jung Y."/>
        </authorList>
    </citation>
    <scope>NUCLEOTIDE SEQUENCE [LARGE SCALE GENOMIC DNA]</scope>
    <source>
        <strain evidence="2 3">RP8</strain>
    </source>
</reference>
<keyword evidence="3" id="KW-1185">Reference proteome</keyword>
<feature type="domain" description="F5/8 type C" evidence="1">
    <location>
        <begin position="147"/>
        <end position="257"/>
    </location>
</feature>
<dbReference type="Pfam" id="PF00754">
    <property type="entry name" value="F5_F8_type_C"/>
    <property type="match status" value="1"/>
</dbReference>
<accession>A0ABT0HPL1</accession>
<dbReference type="SUPFAM" id="SSF49785">
    <property type="entry name" value="Galactose-binding domain-like"/>
    <property type="match status" value="1"/>
</dbReference>
<dbReference type="RefSeq" id="WP_248478416.1">
    <property type="nucleotide sequence ID" value="NZ_JALPRF010000003.1"/>
</dbReference>
<sequence length="258" mass="27906">MAWYDQLISDLKGFATAVVTDVNSLRPRLLPAGGTAGQVLAKSSNTDYATGWVTPASGGVAFTTVFNYPALVALGTPSTLTFVLVSQDNKTNTFNANYLLWPNGVRRLLTSTSDNAPIDYSSMGSVIHDGGGVFSGDTTRTPDKVFDGNAQTFYDAANGDAGKYVGRNLGVAKTLNKISFIPRPDSYYGTKINTGQFQYSTDGASWTTVYTVSGVDSNNYTQTFSFTFAAVTAQYWRLYWPGNESYGNVAEIQLLYSY</sequence>
<proteinExistence type="predicted"/>
<evidence type="ECO:0000259" key="1">
    <source>
        <dbReference type="PROSITE" id="PS50022"/>
    </source>
</evidence>
<dbReference type="InterPro" id="IPR008979">
    <property type="entry name" value="Galactose-bd-like_sf"/>
</dbReference>
<dbReference type="Gene3D" id="2.60.120.260">
    <property type="entry name" value="Galactose-binding domain-like"/>
    <property type="match status" value="1"/>
</dbReference>
<comment type="caution">
    <text evidence="2">The sequence shown here is derived from an EMBL/GenBank/DDBJ whole genome shotgun (WGS) entry which is preliminary data.</text>
</comment>
<gene>
    <name evidence="2" type="ORF">M0L20_18140</name>
</gene>